<evidence type="ECO:0000256" key="4">
    <source>
        <dbReference type="PROSITE-ProRule" id="PRU00134"/>
    </source>
</evidence>
<name>A0A8H2ZNM0_9HELO</name>
<dbReference type="EMBL" id="CAJHIA010000012">
    <property type="protein sequence ID" value="CAD6444676.1"/>
    <property type="molecule type" value="Genomic_DNA"/>
</dbReference>
<organism evidence="6 7">
    <name type="scientific">Sclerotinia trifoliorum</name>
    <dbReference type="NCBI Taxonomy" id="28548"/>
    <lineage>
        <taxon>Eukaryota</taxon>
        <taxon>Fungi</taxon>
        <taxon>Dikarya</taxon>
        <taxon>Ascomycota</taxon>
        <taxon>Pezizomycotina</taxon>
        <taxon>Leotiomycetes</taxon>
        <taxon>Helotiales</taxon>
        <taxon>Sclerotiniaceae</taxon>
        <taxon>Sclerotinia</taxon>
    </lineage>
</organism>
<evidence type="ECO:0000313" key="6">
    <source>
        <dbReference type="EMBL" id="CAD6444676.1"/>
    </source>
</evidence>
<feature type="domain" description="MYND-type" evidence="5">
    <location>
        <begin position="71"/>
        <end position="117"/>
    </location>
</feature>
<sequence length="132" mass="15107">MPLGELYLKMEGRWEDARRFLEHADAIRGSIDDFDAACTRDNLGQLWEIKGDMVKAKAARERDPNSIVCSNFNCSLSSANVKSERENLKNCARCKATWYCSAQCQKVDWRSRHKKWCKEPQKLSAEQTSTSG</sequence>
<dbReference type="OrthoDB" id="432970at2759"/>
<dbReference type="Gene3D" id="6.10.140.2220">
    <property type="match status" value="1"/>
</dbReference>
<dbReference type="PROSITE" id="PS50865">
    <property type="entry name" value="ZF_MYND_2"/>
    <property type="match status" value="1"/>
</dbReference>
<gene>
    <name evidence="6" type="ORF">SCLTRI_LOCUS4468</name>
</gene>
<dbReference type="AlphaFoldDB" id="A0A8H2ZNM0"/>
<dbReference type="Pfam" id="PF01753">
    <property type="entry name" value="zf-MYND"/>
    <property type="match status" value="1"/>
</dbReference>
<reference evidence="6" key="1">
    <citation type="submission" date="2020-10" db="EMBL/GenBank/DDBJ databases">
        <authorList>
            <person name="Kusch S."/>
        </authorList>
    </citation>
    <scope>NUCLEOTIDE SEQUENCE</scope>
    <source>
        <strain evidence="6">SwB9</strain>
    </source>
</reference>
<evidence type="ECO:0000313" key="7">
    <source>
        <dbReference type="Proteomes" id="UP000624404"/>
    </source>
</evidence>
<proteinExistence type="predicted"/>
<dbReference type="InterPro" id="IPR002893">
    <property type="entry name" value="Znf_MYND"/>
</dbReference>
<protein>
    <submittedName>
        <fullName evidence="6">25b47abe-3111-4d47-b8a6-6496d51a7e3f</fullName>
    </submittedName>
</protein>
<keyword evidence="2 4" id="KW-0863">Zinc-finger</keyword>
<dbReference type="Proteomes" id="UP000624404">
    <property type="component" value="Unassembled WGS sequence"/>
</dbReference>
<evidence type="ECO:0000256" key="2">
    <source>
        <dbReference type="ARBA" id="ARBA00022771"/>
    </source>
</evidence>
<dbReference type="GO" id="GO:0008270">
    <property type="term" value="F:zinc ion binding"/>
    <property type="evidence" value="ECO:0007669"/>
    <property type="project" value="UniProtKB-KW"/>
</dbReference>
<keyword evidence="1" id="KW-0479">Metal-binding</keyword>
<accession>A0A8H2ZNM0</accession>
<evidence type="ECO:0000256" key="3">
    <source>
        <dbReference type="ARBA" id="ARBA00022833"/>
    </source>
</evidence>
<comment type="caution">
    <text evidence="6">The sequence shown here is derived from an EMBL/GenBank/DDBJ whole genome shotgun (WGS) entry which is preliminary data.</text>
</comment>
<keyword evidence="3" id="KW-0862">Zinc</keyword>
<evidence type="ECO:0000259" key="5">
    <source>
        <dbReference type="PROSITE" id="PS50865"/>
    </source>
</evidence>
<dbReference type="SUPFAM" id="SSF144232">
    <property type="entry name" value="HIT/MYND zinc finger-like"/>
    <property type="match status" value="1"/>
</dbReference>
<keyword evidence="7" id="KW-1185">Reference proteome</keyword>
<evidence type="ECO:0000256" key="1">
    <source>
        <dbReference type="ARBA" id="ARBA00022723"/>
    </source>
</evidence>